<feature type="region of interest" description="Disordered" evidence="3">
    <location>
        <begin position="307"/>
        <end position="326"/>
    </location>
</feature>
<keyword evidence="5" id="KW-1185">Reference proteome</keyword>
<comment type="function">
    <text evidence="1">Catalyzes the hydroxylation of the N(6)-(4-aminobutyl)-L-lysine intermediate produced by deoxyhypusine synthase/DHPS on a critical lysine of the eukaryotic translation initiation factor 5A/eIF-5A. This is the second step of the post-translational modification of that lysine into an unusual amino acid residue named hypusine. Hypusination is unique to mature eIF-5A factor and is essential for its function.</text>
</comment>
<dbReference type="EMBL" id="CAJNIZ010047003">
    <property type="protein sequence ID" value="CAE7760579.1"/>
    <property type="molecule type" value="Genomic_DNA"/>
</dbReference>
<feature type="region of interest" description="Disordered" evidence="3">
    <location>
        <begin position="1"/>
        <end position="28"/>
    </location>
</feature>
<evidence type="ECO:0000313" key="4">
    <source>
        <dbReference type="EMBL" id="CAE7760579.1"/>
    </source>
</evidence>
<proteinExistence type="predicted"/>
<dbReference type="GO" id="GO:0016491">
    <property type="term" value="F:oxidoreductase activity"/>
    <property type="evidence" value="ECO:0007669"/>
    <property type="project" value="TreeGrafter"/>
</dbReference>
<dbReference type="PROSITE" id="PS50077">
    <property type="entry name" value="HEAT_REPEAT"/>
    <property type="match status" value="1"/>
</dbReference>
<dbReference type="SUPFAM" id="SSF48371">
    <property type="entry name" value="ARM repeat"/>
    <property type="match status" value="1"/>
</dbReference>
<dbReference type="OrthoDB" id="10052640at2759"/>
<dbReference type="Pfam" id="PF13646">
    <property type="entry name" value="HEAT_2"/>
    <property type="match status" value="1"/>
</dbReference>
<organism evidence="4 5">
    <name type="scientific">Symbiodinium pilosum</name>
    <name type="common">Dinoflagellate</name>
    <dbReference type="NCBI Taxonomy" id="2952"/>
    <lineage>
        <taxon>Eukaryota</taxon>
        <taxon>Sar</taxon>
        <taxon>Alveolata</taxon>
        <taxon>Dinophyceae</taxon>
        <taxon>Suessiales</taxon>
        <taxon>Symbiodiniaceae</taxon>
        <taxon>Symbiodinium</taxon>
    </lineage>
</organism>
<evidence type="ECO:0000256" key="1">
    <source>
        <dbReference type="ARBA" id="ARBA00045876"/>
    </source>
</evidence>
<evidence type="ECO:0000256" key="2">
    <source>
        <dbReference type="PROSITE-ProRule" id="PRU00103"/>
    </source>
</evidence>
<evidence type="ECO:0000256" key="3">
    <source>
        <dbReference type="SAM" id="MobiDB-lite"/>
    </source>
</evidence>
<feature type="region of interest" description="Disordered" evidence="3">
    <location>
        <begin position="334"/>
        <end position="369"/>
    </location>
</feature>
<dbReference type="InterPro" id="IPR021133">
    <property type="entry name" value="HEAT_type_2"/>
</dbReference>
<dbReference type="Gene3D" id="1.25.10.10">
    <property type="entry name" value="Leucine-rich Repeat Variant"/>
    <property type="match status" value="1"/>
</dbReference>
<protein>
    <submittedName>
        <fullName evidence="4">Uncharacterized protein</fullName>
    </submittedName>
</protein>
<sequence length="459" mass="49415">MRARRQQTRIPAAHSSDGRYGPKAVPSSSEASTSWFALIPRSLLAAVRVPWDGLFDWASPCENKKALSCAAAEGMREQIELLEDDDAVVRRQAAEALARMGPAAVPQLLSVLEDQNEDVRGGAVEAVGRMGPAAAIAVPQLLKALQDEHASVRFRATQAIEALRKMGPGEVSLQLLKVLNDKDQFSRRHAAEILAKINPAALPWKSLIPPLARVDAAEPAHDILLRLALSHPQCSEDSMDPVVAAAVQEAIRFSEREDVLWLSVTALSAALKTSRPSTVSQRRLVQQALVKVPITAVECKLHELLESEPAHDSGDPPEEDTGLPDFSEISLPLYISNSGSDNPVPDEAPLAKPGGHLPPKISSAKAGSCERSSECEEPLHRYGLQMAQNNVQAVSSEGSRSTCQSEGPEEACAATTSEEDSAISDGVHQEVQTDIGRSAPASWYLLVTRRLLGGFWGTW</sequence>
<feature type="repeat" description="HEAT" evidence="2">
    <location>
        <begin position="137"/>
        <end position="175"/>
    </location>
</feature>
<dbReference type="PANTHER" id="PTHR12697:SF5">
    <property type="entry name" value="DEOXYHYPUSINE HYDROXYLASE"/>
    <property type="match status" value="1"/>
</dbReference>
<dbReference type="InterPro" id="IPR016024">
    <property type="entry name" value="ARM-type_fold"/>
</dbReference>
<dbReference type="InterPro" id="IPR011989">
    <property type="entry name" value="ARM-like"/>
</dbReference>
<dbReference type="Proteomes" id="UP000649617">
    <property type="component" value="Unassembled WGS sequence"/>
</dbReference>
<dbReference type="SMART" id="SM00567">
    <property type="entry name" value="EZ_HEAT"/>
    <property type="match status" value="3"/>
</dbReference>
<reference evidence="4" key="1">
    <citation type="submission" date="2021-02" db="EMBL/GenBank/DDBJ databases">
        <authorList>
            <person name="Dougan E. K."/>
            <person name="Rhodes N."/>
            <person name="Thang M."/>
            <person name="Chan C."/>
        </authorList>
    </citation>
    <scope>NUCLEOTIDE SEQUENCE</scope>
</reference>
<dbReference type="PANTHER" id="PTHR12697">
    <property type="entry name" value="PBS LYASE HEAT-LIKE PROTEIN"/>
    <property type="match status" value="1"/>
</dbReference>
<comment type="caution">
    <text evidence="4">The sequence shown here is derived from an EMBL/GenBank/DDBJ whole genome shotgun (WGS) entry which is preliminary data.</text>
</comment>
<accession>A0A812Y4N7</accession>
<dbReference type="InterPro" id="IPR004155">
    <property type="entry name" value="PBS_lyase_HEAT"/>
</dbReference>
<name>A0A812Y4N7_SYMPI</name>
<evidence type="ECO:0000313" key="5">
    <source>
        <dbReference type="Proteomes" id="UP000649617"/>
    </source>
</evidence>
<gene>
    <name evidence="4" type="ORF">SPIL2461_LOCUS22182</name>
</gene>
<dbReference type="AlphaFoldDB" id="A0A812Y4N7"/>